<reference evidence="2 3" key="1">
    <citation type="submission" date="2017-05" db="EMBL/GenBank/DDBJ databases">
        <title>Vagococcus spp. assemblies.</title>
        <authorList>
            <person name="Gulvik C.A."/>
        </authorList>
    </citation>
    <scope>NUCLEOTIDE SEQUENCE [LARGE SCALE GENOMIC DNA]</scope>
    <source>
        <strain evidence="2 3">SS1994</strain>
    </source>
</reference>
<dbReference type="Pfam" id="PF07907">
    <property type="entry name" value="YibE_F"/>
    <property type="match status" value="1"/>
</dbReference>
<protein>
    <recommendedName>
        <fullName evidence="4">YibE/F</fullName>
    </recommendedName>
</protein>
<feature type="transmembrane region" description="Helical" evidence="1">
    <location>
        <begin position="123"/>
        <end position="148"/>
    </location>
</feature>
<keyword evidence="1" id="KW-0812">Transmembrane</keyword>
<comment type="caution">
    <text evidence="2">The sequence shown here is derived from an EMBL/GenBank/DDBJ whole genome shotgun (WGS) entry which is preliminary data.</text>
</comment>
<gene>
    <name evidence="2" type="ORF">CBF36_06840</name>
</gene>
<dbReference type="PIRSF" id="PIRSF031503">
    <property type="entry name" value="UCP031503_mp"/>
    <property type="match status" value="1"/>
</dbReference>
<dbReference type="InterPro" id="IPR014564">
    <property type="entry name" value="UCP031503_TM"/>
</dbReference>
<dbReference type="EMBL" id="NGJT01000010">
    <property type="protein sequence ID" value="RST94091.1"/>
    <property type="molecule type" value="Genomic_DNA"/>
</dbReference>
<dbReference type="PANTHER" id="PTHR41771">
    <property type="entry name" value="MEMBRANE PROTEIN-RELATED"/>
    <property type="match status" value="1"/>
</dbReference>
<evidence type="ECO:0000313" key="2">
    <source>
        <dbReference type="EMBL" id="RST94091.1"/>
    </source>
</evidence>
<sequence length="250" mass="27469">MNMSVNLILLLVLILLLWFFQKKKGLLTLITLGINLAMLFFMILGINLGFSPVILTVITSILISANNLFNINGFNPSTKSAFLSSTFIILLMVFPIFFTTSLLHLQGIPLEGLMEMDMYSLHIGISFIDLSVSVLLMTVVGAINDIAISITSSMIEIKEQLPDLSLSEWKSSGLAVGKDVLGPTINTLIFAAIGSQFALLIWVFDLNYSLTQLVNSKLIVTEWVAIIFSGISIAITIPITIFLLTKHVKD</sequence>
<feature type="transmembrane region" description="Helical" evidence="1">
    <location>
        <begin position="180"/>
        <end position="203"/>
    </location>
</feature>
<organism evidence="2 3">
    <name type="scientific">Vagococcus bubulae</name>
    <dbReference type="NCBI Taxonomy" id="1977868"/>
    <lineage>
        <taxon>Bacteria</taxon>
        <taxon>Bacillati</taxon>
        <taxon>Bacillota</taxon>
        <taxon>Bacilli</taxon>
        <taxon>Lactobacillales</taxon>
        <taxon>Enterococcaceae</taxon>
        <taxon>Vagococcus</taxon>
    </lineage>
</organism>
<feature type="transmembrane region" description="Helical" evidence="1">
    <location>
        <begin position="223"/>
        <end position="244"/>
    </location>
</feature>
<evidence type="ECO:0008006" key="4">
    <source>
        <dbReference type="Google" id="ProtNLM"/>
    </source>
</evidence>
<evidence type="ECO:0000313" key="3">
    <source>
        <dbReference type="Proteomes" id="UP000288490"/>
    </source>
</evidence>
<dbReference type="InterPro" id="IPR012507">
    <property type="entry name" value="YibE_F"/>
</dbReference>
<dbReference type="PANTHER" id="PTHR41771:SF1">
    <property type="entry name" value="MEMBRANE PROTEIN"/>
    <property type="match status" value="1"/>
</dbReference>
<dbReference type="Proteomes" id="UP000288490">
    <property type="component" value="Unassembled WGS sequence"/>
</dbReference>
<name>A0A429ZK78_9ENTE</name>
<feature type="transmembrane region" description="Helical" evidence="1">
    <location>
        <begin position="38"/>
        <end position="69"/>
    </location>
</feature>
<keyword evidence="3" id="KW-1185">Reference proteome</keyword>
<proteinExistence type="predicted"/>
<keyword evidence="1" id="KW-1133">Transmembrane helix</keyword>
<feature type="transmembrane region" description="Helical" evidence="1">
    <location>
        <begin position="81"/>
        <end position="103"/>
    </location>
</feature>
<accession>A0A429ZK78</accession>
<dbReference type="OrthoDB" id="2414035at2"/>
<evidence type="ECO:0000256" key="1">
    <source>
        <dbReference type="SAM" id="Phobius"/>
    </source>
</evidence>
<keyword evidence="1" id="KW-0472">Membrane</keyword>
<dbReference type="AlphaFoldDB" id="A0A429ZK78"/>